<name>A0A4Z2G907_9TELE</name>
<proteinExistence type="predicted"/>
<keyword evidence="2" id="KW-1185">Reference proteome</keyword>
<dbReference type="AlphaFoldDB" id="A0A4Z2G907"/>
<gene>
    <name evidence="1" type="ORF">EYF80_040015</name>
</gene>
<sequence>MKKLTCKPWCLARSCLSQSGSCPAPLTPASLNSPSACLSLSDSCRRKDAYCAIWCKWELPETVVVKGLCPQDQETPQEGSRALILQLVVAPHAGAGPLTVDFQLADVLLRGQAWSDPDQLARWPEAHHHMRDGVLQRG</sequence>
<reference evidence="1 2" key="1">
    <citation type="submission" date="2019-03" db="EMBL/GenBank/DDBJ databases">
        <title>First draft genome of Liparis tanakae, snailfish: a comprehensive survey of snailfish specific genes.</title>
        <authorList>
            <person name="Kim W."/>
            <person name="Song I."/>
            <person name="Jeong J.-H."/>
            <person name="Kim D."/>
            <person name="Kim S."/>
            <person name="Ryu S."/>
            <person name="Song J.Y."/>
            <person name="Lee S.K."/>
        </authorList>
    </citation>
    <scope>NUCLEOTIDE SEQUENCE [LARGE SCALE GENOMIC DNA]</scope>
    <source>
        <tissue evidence="1">Muscle</tissue>
    </source>
</reference>
<dbReference type="Proteomes" id="UP000314294">
    <property type="component" value="Unassembled WGS sequence"/>
</dbReference>
<evidence type="ECO:0000313" key="1">
    <source>
        <dbReference type="EMBL" id="TNN49791.1"/>
    </source>
</evidence>
<accession>A0A4Z2G907</accession>
<evidence type="ECO:0000313" key="2">
    <source>
        <dbReference type="Proteomes" id="UP000314294"/>
    </source>
</evidence>
<comment type="caution">
    <text evidence="1">The sequence shown here is derived from an EMBL/GenBank/DDBJ whole genome shotgun (WGS) entry which is preliminary data.</text>
</comment>
<organism evidence="1 2">
    <name type="scientific">Liparis tanakae</name>
    <name type="common">Tanaka's snailfish</name>
    <dbReference type="NCBI Taxonomy" id="230148"/>
    <lineage>
        <taxon>Eukaryota</taxon>
        <taxon>Metazoa</taxon>
        <taxon>Chordata</taxon>
        <taxon>Craniata</taxon>
        <taxon>Vertebrata</taxon>
        <taxon>Euteleostomi</taxon>
        <taxon>Actinopterygii</taxon>
        <taxon>Neopterygii</taxon>
        <taxon>Teleostei</taxon>
        <taxon>Neoteleostei</taxon>
        <taxon>Acanthomorphata</taxon>
        <taxon>Eupercaria</taxon>
        <taxon>Perciformes</taxon>
        <taxon>Cottioidei</taxon>
        <taxon>Cottales</taxon>
        <taxon>Liparidae</taxon>
        <taxon>Liparis</taxon>
    </lineage>
</organism>
<dbReference type="EMBL" id="SRLO01000641">
    <property type="protein sequence ID" value="TNN49791.1"/>
    <property type="molecule type" value="Genomic_DNA"/>
</dbReference>
<protein>
    <submittedName>
        <fullName evidence="1">Uncharacterized protein</fullName>
    </submittedName>
</protein>